<dbReference type="SMART" id="SM00406">
    <property type="entry name" value="IGv"/>
    <property type="match status" value="2"/>
</dbReference>
<accession>A0A669CD04</accession>
<keyword evidence="8" id="KW-1133">Transmembrane helix</keyword>
<keyword evidence="7" id="KW-0325">Glycoprotein</keyword>
<evidence type="ECO:0000256" key="9">
    <source>
        <dbReference type="SAM" id="SignalP"/>
    </source>
</evidence>
<feature type="transmembrane region" description="Helical" evidence="8">
    <location>
        <begin position="267"/>
        <end position="290"/>
    </location>
</feature>
<dbReference type="Gene3D" id="2.60.40.10">
    <property type="entry name" value="Immunoglobulins"/>
    <property type="match status" value="2"/>
</dbReference>
<gene>
    <name evidence="11" type="primary">LOC106098606</name>
</gene>
<dbReference type="GO" id="GO:0009617">
    <property type="term" value="P:response to bacterium"/>
    <property type="evidence" value="ECO:0007669"/>
    <property type="project" value="TreeGrafter"/>
</dbReference>
<dbReference type="InterPro" id="IPR003599">
    <property type="entry name" value="Ig_sub"/>
</dbReference>
<name>A0A669CD04_ORENI</name>
<keyword evidence="2" id="KW-1003">Cell membrane</keyword>
<feature type="domain" description="Ig-like" evidence="10">
    <location>
        <begin position="145"/>
        <end position="239"/>
    </location>
</feature>
<keyword evidence="12" id="KW-1185">Reference proteome</keyword>
<evidence type="ECO:0000259" key="10">
    <source>
        <dbReference type="PROSITE" id="PS50835"/>
    </source>
</evidence>
<comment type="subcellular location">
    <subcellularLocation>
        <location evidence="1">Cell membrane</location>
    </subcellularLocation>
</comment>
<dbReference type="CDD" id="cd00099">
    <property type="entry name" value="IgV"/>
    <property type="match status" value="1"/>
</dbReference>
<keyword evidence="6" id="KW-1015">Disulfide bond</keyword>
<evidence type="ECO:0000313" key="11">
    <source>
        <dbReference type="Ensembl" id="ENSONIP00000046075.1"/>
    </source>
</evidence>
<dbReference type="PANTHER" id="PTHR19433:SF127">
    <property type="entry name" value="NITR9"/>
    <property type="match status" value="1"/>
</dbReference>
<dbReference type="InterPro" id="IPR013783">
    <property type="entry name" value="Ig-like_fold"/>
</dbReference>
<dbReference type="AlphaFoldDB" id="A0A669CD04"/>
<dbReference type="Ensembl" id="ENSONIT00000076166.1">
    <property type="protein sequence ID" value="ENSONIP00000046075.1"/>
    <property type="gene ID" value="ENSONIG00000018411.2"/>
</dbReference>
<dbReference type="InterPro" id="IPR052051">
    <property type="entry name" value="TCR_complex_component"/>
</dbReference>
<keyword evidence="3 9" id="KW-0732">Signal</keyword>
<proteinExistence type="predicted"/>
<keyword evidence="8" id="KW-0812">Transmembrane</keyword>
<dbReference type="PROSITE" id="PS50835">
    <property type="entry name" value="IG_LIKE"/>
    <property type="match status" value="2"/>
</dbReference>
<evidence type="ECO:0000256" key="5">
    <source>
        <dbReference type="ARBA" id="ARBA00023136"/>
    </source>
</evidence>
<reference evidence="12" key="1">
    <citation type="submission" date="2012-01" db="EMBL/GenBank/DDBJ databases">
        <title>The Genome Sequence of Oreochromis niloticus (Nile Tilapia).</title>
        <authorList>
            <consortium name="Broad Institute Genome Assembly Team"/>
            <consortium name="Broad Institute Sequencing Platform"/>
            <person name="Di Palma F."/>
            <person name="Johnson J."/>
            <person name="Lander E.S."/>
            <person name="Lindblad-Toh K."/>
        </authorList>
    </citation>
    <scope>NUCLEOTIDE SEQUENCE [LARGE SCALE GENOMIC DNA]</scope>
</reference>
<evidence type="ECO:0000256" key="2">
    <source>
        <dbReference type="ARBA" id="ARBA00022475"/>
    </source>
</evidence>
<reference evidence="11" key="2">
    <citation type="submission" date="2025-05" db="UniProtKB">
        <authorList>
            <consortium name="Ensembl"/>
        </authorList>
    </citation>
    <scope>IDENTIFICATION</scope>
</reference>
<dbReference type="SUPFAM" id="SSF48726">
    <property type="entry name" value="Immunoglobulin"/>
    <property type="match status" value="2"/>
</dbReference>
<sequence length="358" mass="40765">MASAHIVFYLICLFLGVIAQKNNMHLSSSVHEEARFISAKSGDRVTLHCYFEQNVAARLYWYNQTLGEKPKLISTFYKSEDYFVQFHDPFNNNACFRLDNEKGNNHLIISDLSVSDSATYYCICSYVFTSTFLDTIIVSVNDLDSNIRALVHQSASETIQPGGSVSLHCMVHTMLSCDGEHSVYWFKDSQDSQPALIYTHGVRNDQCERKANKRTHTCVYNLRMESLNLSHAGIYYCAVASCGHILFGNGTKLDFGGFTVQRDSPALMYFLSAALTLTTIISVLSTFLVYKMKKRNNCQSRESNANDSVNLEESYAALRKHRTNGARRQRSNTKDKCLYSECLYSCIKYRHQTYNCDF</sequence>
<dbReference type="GO" id="GO:0005886">
    <property type="term" value="C:plasma membrane"/>
    <property type="evidence" value="ECO:0007669"/>
    <property type="project" value="UniProtKB-SubCell"/>
</dbReference>
<evidence type="ECO:0000256" key="8">
    <source>
        <dbReference type="SAM" id="Phobius"/>
    </source>
</evidence>
<evidence type="ECO:0000256" key="7">
    <source>
        <dbReference type="ARBA" id="ARBA00023180"/>
    </source>
</evidence>
<organism evidence="11 12">
    <name type="scientific">Oreochromis niloticus</name>
    <name type="common">Nile tilapia</name>
    <name type="synonym">Tilapia nilotica</name>
    <dbReference type="NCBI Taxonomy" id="8128"/>
    <lineage>
        <taxon>Eukaryota</taxon>
        <taxon>Metazoa</taxon>
        <taxon>Chordata</taxon>
        <taxon>Craniata</taxon>
        <taxon>Vertebrata</taxon>
        <taxon>Euteleostomi</taxon>
        <taxon>Actinopterygii</taxon>
        <taxon>Neopterygii</taxon>
        <taxon>Teleostei</taxon>
        <taxon>Neoteleostei</taxon>
        <taxon>Acanthomorphata</taxon>
        <taxon>Ovalentaria</taxon>
        <taxon>Cichlomorphae</taxon>
        <taxon>Cichliformes</taxon>
        <taxon>Cichlidae</taxon>
        <taxon>African cichlids</taxon>
        <taxon>Pseudocrenilabrinae</taxon>
        <taxon>Oreochromini</taxon>
        <taxon>Oreochromis</taxon>
    </lineage>
</organism>
<evidence type="ECO:0000313" key="12">
    <source>
        <dbReference type="Proteomes" id="UP000005207"/>
    </source>
</evidence>
<evidence type="ECO:0000256" key="6">
    <source>
        <dbReference type="ARBA" id="ARBA00023157"/>
    </source>
</evidence>
<feature type="chain" id="PRO_5044624923" evidence="9">
    <location>
        <begin position="20"/>
        <end position="358"/>
    </location>
</feature>
<dbReference type="InterPro" id="IPR013106">
    <property type="entry name" value="Ig_V-set"/>
</dbReference>
<keyword evidence="4" id="KW-0391">Immunity</keyword>
<dbReference type="Pfam" id="PF07686">
    <property type="entry name" value="V-set"/>
    <property type="match status" value="2"/>
</dbReference>
<dbReference type="GeneTree" id="ENSGT00950000182968"/>
<keyword evidence="5 8" id="KW-0472">Membrane</keyword>
<feature type="domain" description="Ig-like" evidence="10">
    <location>
        <begin position="28"/>
        <end position="139"/>
    </location>
</feature>
<dbReference type="InterPro" id="IPR036179">
    <property type="entry name" value="Ig-like_dom_sf"/>
</dbReference>
<evidence type="ECO:0000256" key="4">
    <source>
        <dbReference type="ARBA" id="ARBA00022859"/>
    </source>
</evidence>
<dbReference type="GO" id="GO:0002376">
    <property type="term" value="P:immune system process"/>
    <property type="evidence" value="ECO:0007669"/>
    <property type="project" value="UniProtKB-KW"/>
</dbReference>
<dbReference type="Ensembl" id="ENSONIT00000093420.1">
    <property type="protein sequence ID" value="ENSONIP00000071900.1"/>
    <property type="gene ID" value="ENSONIG00000018411.2"/>
</dbReference>
<dbReference type="Proteomes" id="UP000005207">
    <property type="component" value="Linkage group LG3"/>
</dbReference>
<evidence type="ECO:0000256" key="1">
    <source>
        <dbReference type="ARBA" id="ARBA00004236"/>
    </source>
</evidence>
<protein>
    <submittedName>
        <fullName evidence="11">Immunoglobulin kappa light chain-like</fullName>
    </submittedName>
</protein>
<evidence type="ECO:0000256" key="3">
    <source>
        <dbReference type="ARBA" id="ARBA00022729"/>
    </source>
</evidence>
<dbReference type="PANTHER" id="PTHR19433">
    <property type="entry name" value="T-CELL RECEPTOR ALPHA CHAIN V REGION-RELATED"/>
    <property type="match status" value="1"/>
</dbReference>
<dbReference type="InterPro" id="IPR007110">
    <property type="entry name" value="Ig-like_dom"/>
</dbReference>
<dbReference type="SMART" id="SM00409">
    <property type="entry name" value="IG"/>
    <property type="match status" value="2"/>
</dbReference>
<feature type="signal peptide" evidence="9">
    <location>
        <begin position="1"/>
        <end position="19"/>
    </location>
</feature>